<dbReference type="InterPro" id="IPR011989">
    <property type="entry name" value="ARM-like"/>
</dbReference>
<dbReference type="InterPro" id="IPR000225">
    <property type="entry name" value="Armadillo"/>
</dbReference>
<comment type="similarity">
    <text evidence="1">Belongs to the importin alpha family.</text>
</comment>
<organism evidence="6 7">
    <name type="scientific">Brachionus plicatilis</name>
    <name type="common">Marine rotifer</name>
    <name type="synonym">Brachionus muelleri</name>
    <dbReference type="NCBI Taxonomy" id="10195"/>
    <lineage>
        <taxon>Eukaryota</taxon>
        <taxon>Metazoa</taxon>
        <taxon>Spiralia</taxon>
        <taxon>Gnathifera</taxon>
        <taxon>Rotifera</taxon>
        <taxon>Eurotatoria</taxon>
        <taxon>Monogononta</taxon>
        <taxon>Pseudotrocha</taxon>
        <taxon>Ploima</taxon>
        <taxon>Brachionidae</taxon>
        <taxon>Brachionus</taxon>
    </lineage>
</organism>
<dbReference type="InterPro" id="IPR016024">
    <property type="entry name" value="ARM-type_fold"/>
</dbReference>
<dbReference type="SMART" id="SM00185">
    <property type="entry name" value="ARM"/>
    <property type="match status" value="4"/>
</dbReference>
<sequence>MDCEEWTSYSNIENKSGKIECPECKNHEIDTKLCLDMLVNKEIIKRKLIELSFEDIVEVNYSAELDNQFDVTINKIDLECESAIKEINDYRDSLFKKLNEKKMNLINQMKKLNLKITIIADFKSSRENLEKEIKQNKHELKVPNDRLKLVEELIGKLDLVSVPNEKRNHFFQTEPDYSNQTNILISKEMVHTLIYGNENQQLNVTHHFRKLMSKGSNLPIDQVINTGIVPKLVEFLQRNNHQLQIEAIWILTNIASGNSLQTGCVIEAGALPILVQLLSSSSKNVQVQAVWTLGNITGDSPQSRDLVLDHGIVPPLLHILSQQMHLNLTRSAVWCLSNLCRSKNSKVESALTILATLLSNPDVDVLADATRAISHLSDGADAKIQKIINIGVCPRLVELLKHSSQNVIQAALKHHCWHQGPDSNGLRGQHISQAN</sequence>
<evidence type="ECO:0000313" key="6">
    <source>
        <dbReference type="EMBL" id="RNA37036.1"/>
    </source>
</evidence>
<keyword evidence="2" id="KW-0813">Transport</keyword>
<evidence type="ECO:0000256" key="3">
    <source>
        <dbReference type="ARBA" id="ARBA00022927"/>
    </source>
</evidence>
<feature type="repeat" description="ARM" evidence="4">
    <location>
        <begin position="227"/>
        <end position="269"/>
    </location>
</feature>
<gene>
    <name evidence="6" type="ORF">BpHYR1_022438</name>
</gene>
<reference evidence="6 7" key="1">
    <citation type="journal article" date="2018" name="Sci. Rep.">
        <title>Genomic signatures of local adaptation to the degree of environmental predictability in rotifers.</title>
        <authorList>
            <person name="Franch-Gras L."/>
            <person name="Hahn C."/>
            <person name="Garcia-Roger E.M."/>
            <person name="Carmona M.J."/>
            <person name="Serra M."/>
            <person name="Gomez A."/>
        </authorList>
    </citation>
    <scope>NUCLEOTIDE SEQUENCE [LARGE SCALE GENOMIC DNA]</scope>
    <source>
        <strain evidence="6">HYR1</strain>
    </source>
</reference>
<dbReference type="PROSITE" id="PS50176">
    <property type="entry name" value="ARM_REPEAT"/>
    <property type="match status" value="3"/>
</dbReference>
<dbReference type="Pfam" id="PF00514">
    <property type="entry name" value="Arm"/>
    <property type="match status" value="3"/>
</dbReference>
<dbReference type="EMBL" id="REGN01001102">
    <property type="protein sequence ID" value="RNA37036.1"/>
    <property type="molecule type" value="Genomic_DNA"/>
</dbReference>
<dbReference type="AlphaFoldDB" id="A0A3M7SMS9"/>
<keyword evidence="3" id="KW-0653">Protein transport</keyword>
<protein>
    <submittedName>
        <fullName evidence="6">Importin subunit alpha-7-like</fullName>
    </submittedName>
</protein>
<feature type="repeat" description="ARM" evidence="4">
    <location>
        <begin position="269"/>
        <end position="311"/>
    </location>
</feature>
<evidence type="ECO:0000313" key="7">
    <source>
        <dbReference type="Proteomes" id="UP000276133"/>
    </source>
</evidence>
<comment type="caution">
    <text evidence="6">The sequence shown here is derived from an EMBL/GenBank/DDBJ whole genome shotgun (WGS) entry which is preliminary data.</text>
</comment>
<keyword evidence="7" id="KW-1185">Reference proteome</keyword>
<dbReference type="STRING" id="10195.A0A3M7SMS9"/>
<dbReference type="GO" id="GO:0015031">
    <property type="term" value="P:protein transport"/>
    <property type="evidence" value="ECO:0007669"/>
    <property type="project" value="UniProtKB-KW"/>
</dbReference>
<evidence type="ECO:0000256" key="1">
    <source>
        <dbReference type="ARBA" id="ARBA00010394"/>
    </source>
</evidence>
<dbReference type="PANTHER" id="PTHR23316">
    <property type="entry name" value="IMPORTIN ALPHA"/>
    <property type="match status" value="1"/>
</dbReference>
<feature type="coiled-coil region" evidence="5">
    <location>
        <begin position="95"/>
        <end position="139"/>
    </location>
</feature>
<feature type="repeat" description="ARM" evidence="4">
    <location>
        <begin position="311"/>
        <end position="339"/>
    </location>
</feature>
<proteinExistence type="inferred from homology"/>
<dbReference type="Gene3D" id="1.25.10.10">
    <property type="entry name" value="Leucine-rich Repeat Variant"/>
    <property type="match status" value="1"/>
</dbReference>
<dbReference type="Proteomes" id="UP000276133">
    <property type="component" value="Unassembled WGS sequence"/>
</dbReference>
<accession>A0A3M7SMS9</accession>
<keyword evidence="5" id="KW-0175">Coiled coil</keyword>
<evidence type="ECO:0000256" key="4">
    <source>
        <dbReference type="PROSITE-ProRule" id="PRU00259"/>
    </source>
</evidence>
<dbReference type="SUPFAM" id="SSF48371">
    <property type="entry name" value="ARM repeat"/>
    <property type="match status" value="1"/>
</dbReference>
<evidence type="ECO:0000256" key="2">
    <source>
        <dbReference type="ARBA" id="ARBA00022448"/>
    </source>
</evidence>
<evidence type="ECO:0000256" key="5">
    <source>
        <dbReference type="SAM" id="Coils"/>
    </source>
</evidence>
<name>A0A3M7SMS9_BRAPC</name>
<dbReference type="OrthoDB" id="29145at2759"/>